<dbReference type="GO" id="GO:0016020">
    <property type="term" value="C:membrane"/>
    <property type="evidence" value="ECO:0007669"/>
    <property type="project" value="TreeGrafter"/>
</dbReference>
<dbReference type="Pfam" id="PF01150">
    <property type="entry name" value="GDA1_CD39"/>
    <property type="match status" value="2"/>
</dbReference>
<evidence type="ECO:0000256" key="5">
    <source>
        <dbReference type="SAM" id="MobiDB-lite"/>
    </source>
</evidence>
<keyword evidence="4" id="KW-0067">ATP-binding</keyword>
<dbReference type="PANTHER" id="PTHR11782">
    <property type="entry name" value="ADENOSINE/GUANOSINE DIPHOSPHATASE"/>
    <property type="match status" value="1"/>
</dbReference>
<keyword evidence="2" id="KW-0378">Hydrolase</keyword>
<evidence type="ECO:0000256" key="2">
    <source>
        <dbReference type="ARBA" id="ARBA00022801"/>
    </source>
</evidence>
<keyword evidence="8" id="KW-1185">Reference proteome</keyword>
<gene>
    <name evidence="7" type="ORF">Acr_13g0012790</name>
</gene>
<dbReference type="InterPro" id="IPR000407">
    <property type="entry name" value="GDA1_CD39_NTPase"/>
</dbReference>
<sequence>MEGSWVFEVVRDGRWRRELVRKGWFEWWRRWPVLEGGGGFHHFHLKKEGMRERRIKKSELDSVQETQSLKAPASSPSGNGQIRYRSPSAAELLEGQSQPVSADPLADKMLSKRNNRQYESFSDKIRRFRGLILVISVPLLLISFVLFLMPSRSPSDSAFPNRKFSPDFVLGRTDSSANTYAVIFDAGSSGSRVHVFCFDQHLDLVPIGKDLELFKQLKPGLSAYAKDPKAAADSLRLLLDEAENVVPQDLRRKTPVKVGATAGLRQLEGDASDRILQAVRDFLKDKSTLKSQADWVTVLDGTQEGAYQWIEEDCTVQDTCFNTNGASLCAYEGSAGTGMQPLAFNPALRPILTDAHGWLKPSFVSGLALYSSLSMSCLAISVMVPNVFQKESLAHAVDEQGMQGEIERRCLIHVASNFFVPFGCAFVKSKTESFEEVTINYLLGNLGKTYADTVGVVDLGGGSVQMAYAISAADAAKAPKISDAEETYVQEMYLKGANYYLYVHSYLRYGLLAARAEILKVEGSGSSCILAGYDGSYNYGGASYPATSSPSSSSLNKCRTVTIKALKVNESACTHMKCTFGGVWNGGGGDGQKNLFVASFFFDRAAEAGFVDPNVPVAKVRPVDFKDEAKRACETKLEDAKLIYRHVEAANLPYLCMDLVYQFTLLVDGFGLDPWQEITLVKQVKYRNSLVEAAWPLGSAIVAVSALK</sequence>
<dbReference type="EMBL" id="BJWL01000013">
    <property type="protein sequence ID" value="GFY99879.1"/>
    <property type="molecule type" value="Genomic_DNA"/>
</dbReference>
<dbReference type="Gene3D" id="3.30.420.40">
    <property type="match status" value="1"/>
</dbReference>
<feature type="region of interest" description="Disordered" evidence="5">
    <location>
        <begin position="60"/>
        <end position="81"/>
    </location>
</feature>
<comment type="caution">
    <text evidence="7">The sequence shown here is derived from an EMBL/GenBank/DDBJ whole genome shotgun (WGS) entry which is preliminary data.</text>
</comment>
<evidence type="ECO:0000256" key="4">
    <source>
        <dbReference type="PIRSR" id="PIRSR600407-2"/>
    </source>
</evidence>
<evidence type="ECO:0000256" key="3">
    <source>
        <dbReference type="PIRSR" id="PIRSR600407-1"/>
    </source>
</evidence>
<keyword evidence="6" id="KW-1133">Transmembrane helix</keyword>
<keyword evidence="4" id="KW-0547">Nucleotide-binding</keyword>
<feature type="active site" description="Proton acceptor" evidence="3">
    <location>
        <position position="304"/>
    </location>
</feature>
<name>A0A7J0FNY5_9ERIC</name>
<dbReference type="GO" id="GO:0017110">
    <property type="term" value="F:nucleoside diphosphate phosphatase activity"/>
    <property type="evidence" value="ECO:0007669"/>
    <property type="project" value="TreeGrafter"/>
</dbReference>
<dbReference type="Proteomes" id="UP000585474">
    <property type="component" value="Unassembled WGS sequence"/>
</dbReference>
<accession>A0A7J0FNY5</accession>
<proteinExistence type="inferred from homology"/>
<evidence type="ECO:0000313" key="7">
    <source>
        <dbReference type="EMBL" id="GFY99879.1"/>
    </source>
</evidence>
<feature type="binding site" evidence="4">
    <location>
        <begin position="461"/>
        <end position="465"/>
    </location>
    <ligand>
        <name>ATP</name>
        <dbReference type="ChEBI" id="CHEBI:30616"/>
    </ligand>
</feature>
<reference evidence="7 8" key="1">
    <citation type="submission" date="2019-07" db="EMBL/GenBank/DDBJ databases">
        <title>De Novo Assembly of kiwifruit Actinidia rufa.</title>
        <authorList>
            <person name="Sugita-Konishi S."/>
            <person name="Sato K."/>
            <person name="Mori E."/>
            <person name="Abe Y."/>
            <person name="Kisaki G."/>
            <person name="Hamano K."/>
            <person name="Suezawa K."/>
            <person name="Otani M."/>
            <person name="Fukuda T."/>
            <person name="Manabe T."/>
            <person name="Gomi K."/>
            <person name="Tabuchi M."/>
            <person name="Akimitsu K."/>
            <person name="Kataoka I."/>
        </authorList>
    </citation>
    <scope>NUCLEOTIDE SEQUENCE [LARGE SCALE GENOMIC DNA]</scope>
    <source>
        <strain evidence="8">cv. Fuchu</strain>
    </source>
</reference>
<protein>
    <submittedName>
        <fullName evidence="7">Apyrase 1</fullName>
    </submittedName>
</protein>
<feature type="compositionally biased region" description="Polar residues" evidence="5">
    <location>
        <begin position="61"/>
        <end position="80"/>
    </location>
</feature>
<dbReference type="Gene3D" id="3.30.420.150">
    <property type="entry name" value="Exopolyphosphatase. Domain 2"/>
    <property type="match status" value="1"/>
</dbReference>
<dbReference type="PANTHER" id="PTHR11782:SF83">
    <property type="entry name" value="GUANOSINE-DIPHOSPHATASE"/>
    <property type="match status" value="1"/>
</dbReference>
<comment type="similarity">
    <text evidence="1">Belongs to the GDA1/CD39 NTPase family.</text>
</comment>
<dbReference type="OrthoDB" id="6372431at2759"/>
<dbReference type="FunFam" id="3.30.420.150:FF:000008">
    <property type="entry name" value="Apyrase 1"/>
    <property type="match status" value="1"/>
</dbReference>
<dbReference type="GO" id="GO:0009134">
    <property type="term" value="P:nucleoside diphosphate catabolic process"/>
    <property type="evidence" value="ECO:0007669"/>
    <property type="project" value="TreeGrafter"/>
</dbReference>
<dbReference type="AlphaFoldDB" id="A0A7J0FNY5"/>
<organism evidence="7 8">
    <name type="scientific">Actinidia rufa</name>
    <dbReference type="NCBI Taxonomy" id="165716"/>
    <lineage>
        <taxon>Eukaryota</taxon>
        <taxon>Viridiplantae</taxon>
        <taxon>Streptophyta</taxon>
        <taxon>Embryophyta</taxon>
        <taxon>Tracheophyta</taxon>
        <taxon>Spermatophyta</taxon>
        <taxon>Magnoliopsida</taxon>
        <taxon>eudicotyledons</taxon>
        <taxon>Gunneridae</taxon>
        <taxon>Pentapetalae</taxon>
        <taxon>asterids</taxon>
        <taxon>Ericales</taxon>
        <taxon>Actinidiaceae</taxon>
        <taxon>Actinidia</taxon>
    </lineage>
</organism>
<feature type="transmembrane region" description="Helical" evidence="6">
    <location>
        <begin position="130"/>
        <end position="149"/>
    </location>
</feature>
<evidence type="ECO:0000313" key="8">
    <source>
        <dbReference type="Proteomes" id="UP000585474"/>
    </source>
</evidence>
<keyword evidence="6" id="KW-0812">Transmembrane</keyword>
<dbReference type="GO" id="GO:0005524">
    <property type="term" value="F:ATP binding"/>
    <property type="evidence" value="ECO:0007669"/>
    <property type="project" value="UniProtKB-KW"/>
</dbReference>
<evidence type="ECO:0000256" key="6">
    <source>
        <dbReference type="SAM" id="Phobius"/>
    </source>
</evidence>
<evidence type="ECO:0000256" key="1">
    <source>
        <dbReference type="ARBA" id="ARBA00009283"/>
    </source>
</evidence>
<keyword evidence="6" id="KW-0472">Membrane</keyword>